<proteinExistence type="predicted"/>
<dbReference type="EMBL" id="BPLR01008058">
    <property type="protein sequence ID" value="GIY21823.1"/>
    <property type="molecule type" value="Genomic_DNA"/>
</dbReference>
<sequence length="96" mass="10847">MINILSPSLGITLWLASLALELRDISSKPKVPIAHSRSGVCMIHVINQKVPPLHLKRYHVRIVNGDSGDFLTKLYLHRTSKLIHKEVLFLRSQQAS</sequence>
<keyword evidence="3" id="KW-1185">Reference proteome</keyword>
<comment type="caution">
    <text evidence="2">The sequence shown here is derived from an EMBL/GenBank/DDBJ whole genome shotgun (WGS) entry which is preliminary data.</text>
</comment>
<gene>
    <name evidence="2" type="ORF">CEXT_371061</name>
</gene>
<dbReference type="AlphaFoldDB" id="A0AAV4RIT6"/>
<evidence type="ECO:0000313" key="2">
    <source>
        <dbReference type="EMBL" id="GIY21823.1"/>
    </source>
</evidence>
<evidence type="ECO:0008006" key="4">
    <source>
        <dbReference type="Google" id="ProtNLM"/>
    </source>
</evidence>
<keyword evidence="1" id="KW-0732">Signal</keyword>
<dbReference type="Proteomes" id="UP001054945">
    <property type="component" value="Unassembled WGS sequence"/>
</dbReference>
<name>A0AAV4RIT6_CAEEX</name>
<feature type="chain" id="PRO_5043977489" description="Secreted protein" evidence="1">
    <location>
        <begin position="20"/>
        <end position="96"/>
    </location>
</feature>
<accession>A0AAV4RIT6</accession>
<organism evidence="2 3">
    <name type="scientific">Caerostris extrusa</name>
    <name type="common">Bark spider</name>
    <name type="synonym">Caerostris bankana</name>
    <dbReference type="NCBI Taxonomy" id="172846"/>
    <lineage>
        <taxon>Eukaryota</taxon>
        <taxon>Metazoa</taxon>
        <taxon>Ecdysozoa</taxon>
        <taxon>Arthropoda</taxon>
        <taxon>Chelicerata</taxon>
        <taxon>Arachnida</taxon>
        <taxon>Araneae</taxon>
        <taxon>Araneomorphae</taxon>
        <taxon>Entelegynae</taxon>
        <taxon>Araneoidea</taxon>
        <taxon>Araneidae</taxon>
        <taxon>Caerostris</taxon>
    </lineage>
</organism>
<protein>
    <recommendedName>
        <fullName evidence="4">Secreted protein</fullName>
    </recommendedName>
</protein>
<reference evidence="2 3" key="1">
    <citation type="submission" date="2021-06" db="EMBL/GenBank/DDBJ databases">
        <title>Caerostris extrusa draft genome.</title>
        <authorList>
            <person name="Kono N."/>
            <person name="Arakawa K."/>
        </authorList>
    </citation>
    <scope>NUCLEOTIDE SEQUENCE [LARGE SCALE GENOMIC DNA]</scope>
</reference>
<evidence type="ECO:0000313" key="3">
    <source>
        <dbReference type="Proteomes" id="UP001054945"/>
    </source>
</evidence>
<feature type="signal peptide" evidence="1">
    <location>
        <begin position="1"/>
        <end position="19"/>
    </location>
</feature>
<evidence type="ECO:0000256" key="1">
    <source>
        <dbReference type="SAM" id="SignalP"/>
    </source>
</evidence>